<dbReference type="GO" id="GO:0016020">
    <property type="term" value="C:membrane"/>
    <property type="evidence" value="ECO:0007669"/>
    <property type="project" value="UniProtKB-SubCell"/>
</dbReference>
<dbReference type="GO" id="GO:0006508">
    <property type="term" value="P:proteolysis"/>
    <property type="evidence" value="ECO:0007669"/>
    <property type="project" value="UniProtKB-KW"/>
</dbReference>
<evidence type="ECO:0000256" key="5">
    <source>
        <dbReference type="ARBA" id="ARBA00022989"/>
    </source>
</evidence>
<name>A0A7C1NSX6_UNCW3</name>
<dbReference type="PANTHER" id="PTHR43731">
    <property type="entry name" value="RHOMBOID PROTEASE"/>
    <property type="match status" value="1"/>
</dbReference>
<dbReference type="PANTHER" id="PTHR43731:SF14">
    <property type="entry name" value="PRESENILIN-ASSOCIATED RHOMBOID-LIKE PROTEIN, MITOCHONDRIAL"/>
    <property type="match status" value="1"/>
</dbReference>
<evidence type="ECO:0000259" key="8">
    <source>
        <dbReference type="Pfam" id="PF01694"/>
    </source>
</evidence>
<keyword evidence="5 7" id="KW-1133">Transmembrane helix</keyword>
<dbReference type="AlphaFoldDB" id="A0A7C1NSX6"/>
<comment type="caution">
    <text evidence="9">The sequence shown here is derived from an EMBL/GenBank/DDBJ whole genome shotgun (WGS) entry which is preliminary data.</text>
</comment>
<evidence type="ECO:0000256" key="4">
    <source>
        <dbReference type="ARBA" id="ARBA00022801"/>
    </source>
</evidence>
<feature type="transmembrane region" description="Helical" evidence="7">
    <location>
        <begin position="153"/>
        <end position="178"/>
    </location>
</feature>
<evidence type="ECO:0000256" key="6">
    <source>
        <dbReference type="ARBA" id="ARBA00023136"/>
    </source>
</evidence>
<comment type="similarity">
    <text evidence="2">Belongs to the peptidase S54 family.</text>
</comment>
<dbReference type="InterPro" id="IPR022764">
    <property type="entry name" value="Peptidase_S54_rhomboid_dom"/>
</dbReference>
<proteinExistence type="inferred from homology"/>
<dbReference type="FunFam" id="1.20.1540.10:FF:000027">
    <property type="entry name" value="Rhomboid family intramembrane serine protease"/>
    <property type="match status" value="1"/>
</dbReference>
<keyword evidence="6 7" id="KW-0472">Membrane</keyword>
<comment type="subcellular location">
    <subcellularLocation>
        <location evidence="1">Membrane</location>
        <topology evidence="1">Multi-pass membrane protein</topology>
    </subcellularLocation>
</comment>
<feature type="transmembrane region" description="Helical" evidence="7">
    <location>
        <begin position="15"/>
        <end position="33"/>
    </location>
</feature>
<dbReference type="InterPro" id="IPR035952">
    <property type="entry name" value="Rhomboid-like_sf"/>
</dbReference>
<dbReference type="GO" id="GO:0004252">
    <property type="term" value="F:serine-type endopeptidase activity"/>
    <property type="evidence" value="ECO:0007669"/>
    <property type="project" value="InterPro"/>
</dbReference>
<feature type="transmembrane region" description="Helical" evidence="7">
    <location>
        <begin position="96"/>
        <end position="116"/>
    </location>
</feature>
<gene>
    <name evidence="9" type="ORF">ENP94_00935</name>
</gene>
<dbReference type="Pfam" id="PF01694">
    <property type="entry name" value="Rhomboid"/>
    <property type="match status" value="1"/>
</dbReference>
<keyword evidence="3 7" id="KW-0812">Transmembrane</keyword>
<evidence type="ECO:0000256" key="2">
    <source>
        <dbReference type="ARBA" id="ARBA00009045"/>
    </source>
</evidence>
<feature type="domain" description="Peptidase S54 rhomboid" evidence="8">
    <location>
        <begin position="59"/>
        <end position="211"/>
    </location>
</feature>
<sequence>MIPLYDDIKSSRRPWVNYLLISACSAVWIVQFTRPPEGFDALILQYGMIPVRIIQGQALLTLLSSMFMHGGWFHFLGNMLYLWIFGDNVEDAFGHFFYLIVYLVSGIAGSILQVLVAPYSRIPTIGASGAISGVMGAYFVLFPRARVLTLVPFFFFMRLIYIPASILLGFWILFQLLYGCSSAPGTGGGIAYFVHIGGFIAGVLFGLLIRRRLRRTWYEIY</sequence>
<feature type="transmembrane region" description="Helical" evidence="7">
    <location>
        <begin position="122"/>
        <end position="141"/>
    </location>
</feature>
<keyword evidence="4" id="KW-0378">Hydrolase</keyword>
<dbReference type="SUPFAM" id="SSF144091">
    <property type="entry name" value="Rhomboid-like"/>
    <property type="match status" value="1"/>
</dbReference>
<dbReference type="EMBL" id="DSLG01000002">
    <property type="protein sequence ID" value="HEA86560.1"/>
    <property type="molecule type" value="Genomic_DNA"/>
</dbReference>
<evidence type="ECO:0000256" key="1">
    <source>
        <dbReference type="ARBA" id="ARBA00004141"/>
    </source>
</evidence>
<protein>
    <submittedName>
        <fullName evidence="9">Rhomboid family intramembrane serine protease</fullName>
    </submittedName>
</protein>
<feature type="transmembrane region" description="Helical" evidence="7">
    <location>
        <begin position="190"/>
        <end position="209"/>
    </location>
</feature>
<evidence type="ECO:0000313" key="9">
    <source>
        <dbReference type="EMBL" id="HEA86560.1"/>
    </source>
</evidence>
<accession>A0A7C1NSX6</accession>
<dbReference type="InterPro" id="IPR050925">
    <property type="entry name" value="Rhomboid_protease_S54"/>
</dbReference>
<keyword evidence="9" id="KW-0645">Protease</keyword>
<feature type="transmembrane region" description="Helical" evidence="7">
    <location>
        <begin position="53"/>
        <end position="84"/>
    </location>
</feature>
<evidence type="ECO:0000256" key="3">
    <source>
        <dbReference type="ARBA" id="ARBA00022692"/>
    </source>
</evidence>
<evidence type="ECO:0000256" key="7">
    <source>
        <dbReference type="SAM" id="Phobius"/>
    </source>
</evidence>
<organism evidence="9">
    <name type="scientific">candidate division WOR-3 bacterium</name>
    <dbReference type="NCBI Taxonomy" id="2052148"/>
    <lineage>
        <taxon>Bacteria</taxon>
        <taxon>Bacteria division WOR-3</taxon>
    </lineage>
</organism>
<dbReference type="Gene3D" id="1.20.1540.10">
    <property type="entry name" value="Rhomboid-like"/>
    <property type="match status" value="1"/>
</dbReference>
<reference evidence="9" key="1">
    <citation type="journal article" date="2020" name="mSystems">
        <title>Genome- and Community-Level Interaction Insights into Carbon Utilization and Element Cycling Functions of Hydrothermarchaeota in Hydrothermal Sediment.</title>
        <authorList>
            <person name="Zhou Z."/>
            <person name="Liu Y."/>
            <person name="Xu W."/>
            <person name="Pan J."/>
            <person name="Luo Z.H."/>
            <person name="Li M."/>
        </authorList>
    </citation>
    <scope>NUCLEOTIDE SEQUENCE [LARGE SCALE GENOMIC DNA]</scope>
    <source>
        <strain evidence="9">SpSt-265</strain>
    </source>
</reference>